<dbReference type="Proteomes" id="UP000007752">
    <property type="component" value="Chromosome 4"/>
</dbReference>
<gene>
    <name evidence="2" type="ORF">OsJ_14072</name>
</gene>
<dbReference type="AlphaFoldDB" id="A3ARS2"/>
<name>A3ARS2_ORYSJ</name>
<sequence length="495" mass="53969">MAAVGVKRKLIVDKSPTHHLLHLPPSPIALLRRRGLPSDLESSEGFFTSLRSDAAYTATTEEDVQAVARAVICIALNFPEAICQLVRQLTPGNVAVALDWDLLDSDHLRKMAAGHTTWNEAELQAFLEAYMEEIEARTITSTCPNRQGYANLEVKMYQKAQKLKNFGDTYRRRFQTWCWLESMATGLGRCPFTGNILASPEWWTRMDQMRRGARAFRNGPLLFTPENHTVFRGRVCTLNRSGVPVSPCAISAAPQQAEILDIEDLTEQAQQEPEDQTPRRGKRTLTGGTSSGSSSKWSRGSYASGALNRLANLRIQSNESRARREELKQAKSARACMELLKADGVSSRDPIYHMALRVFRDGFLREFFLDDCPTPEGRLYFIQSQYQDMAQYQPLPPPGFGGYLQSAPPGIVVGEGSGYAAEAERVGAGDDEDGADDDGERVGDNKGGQGGHGKGGDDDGDDGNGGAAGYGGSGYGGALYGGVPGSYDLSGYAMF</sequence>
<dbReference type="EMBL" id="CM000141">
    <property type="protein sequence ID" value="EAZ30011.1"/>
    <property type="molecule type" value="Genomic_DNA"/>
</dbReference>
<feature type="compositionally biased region" description="Acidic residues" evidence="1">
    <location>
        <begin position="429"/>
        <end position="439"/>
    </location>
</feature>
<organism evidence="2">
    <name type="scientific">Oryza sativa subsp. japonica</name>
    <name type="common">Rice</name>
    <dbReference type="NCBI Taxonomy" id="39947"/>
    <lineage>
        <taxon>Eukaryota</taxon>
        <taxon>Viridiplantae</taxon>
        <taxon>Streptophyta</taxon>
        <taxon>Embryophyta</taxon>
        <taxon>Tracheophyta</taxon>
        <taxon>Spermatophyta</taxon>
        <taxon>Magnoliopsida</taxon>
        <taxon>Liliopsida</taxon>
        <taxon>Poales</taxon>
        <taxon>Poaceae</taxon>
        <taxon>BOP clade</taxon>
        <taxon>Oryzoideae</taxon>
        <taxon>Oryzeae</taxon>
        <taxon>Oryzinae</taxon>
        <taxon>Oryza</taxon>
        <taxon>Oryza sativa</taxon>
    </lineage>
</organism>
<accession>A3ARS2</accession>
<protein>
    <submittedName>
        <fullName evidence="2">Uncharacterized protein</fullName>
    </submittedName>
</protein>
<proteinExistence type="predicted"/>
<dbReference type="PANTHER" id="PTHR47069:SF11">
    <property type="entry name" value="OS04G0275550 PROTEIN"/>
    <property type="match status" value="1"/>
</dbReference>
<reference evidence="2" key="2">
    <citation type="submission" date="2008-12" db="EMBL/GenBank/DDBJ databases">
        <title>Improved gene annotation of the rice (Oryza sativa) genomes.</title>
        <authorList>
            <person name="Wang J."/>
            <person name="Li R."/>
            <person name="Fan W."/>
            <person name="Huang Q."/>
            <person name="Zhang J."/>
            <person name="Zhou Y."/>
            <person name="Hu Y."/>
            <person name="Zi S."/>
            <person name="Li J."/>
            <person name="Ni P."/>
            <person name="Zheng H."/>
            <person name="Zhang Y."/>
            <person name="Zhao M."/>
            <person name="Hao Q."/>
            <person name="McDermott J."/>
            <person name="Samudrala R."/>
            <person name="Kristiansen K."/>
            <person name="Wong G.K.-S."/>
        </authorList>
    </citation>
    <scope>NUCLEOTIDE SEQUENCE</scope>
</reference>
<evidence type="ECO:0000256" key="1">
    <source>
        <dbReference type="SAM" id="MobiDB-lite"/>
    </source>
</evidence>
<reference evidence="2" key="1">
    <citation type="journal article" date="2005" name="PLoS Biol.">
        <title>The genomes of Oryza sativa: a history of duplications.</title>
        <authorList>
            <person name="Yu J."/>
            <person name="Wang J."/>
            <person name="Lin W."/>
            <person name="Li S."/>
            <person name="Li H."/>
            <person name="Zhou J."/>
            <person name="Ni P."/>
            <person name="Dong W."/>
            <person name="Hu S."/>
            <person name="Zeng C."/>
            <person name="Zhang J."/>
            <person name="Zhang Y."/>
            <person name="Li R."/>
            <person name="Xu Z."/>
            <person name="Li S."/>
            <person name="Li X."/>
            <person name="Zheng H."/>
            <person name="Cong L."/>
            <person name="Lin L."/>
            <person name="Yin J."/>
            <person name="Geng J."/>
            <person name="Li G."/>
            <person name="Shi J."/>
            <person name="Liu J."/>
            <person name="Lv H."/>
            <person name="Li J."/>
            <person name="Wang J."/>
            <person name="Deng Y."/>
            <person name="Ran L."/>
            <person name="Shi X."/>
            <person name="Wang X."/>
            <person name="Wu Q."/>
            <person name="Li C."/>
            <person name="Ren X."/>
            <person name="Wang J."/>
            <person name="Wang X."/>
            <person name="Li D."/>
            <person name="Liu D."/>
            <person name="Zhang X."/>
            <person name="Ji Z."/>
            <person name="Zhao W."/>
            <person name="Sun Y."/>
            <person name="Zhang Z."/>
            <person name="Bao J."/>
            <person name="Han Y."/>
            <person name="Dong L."/>
            <person name="Ji J."/>
            <person name="Chen P."/>
            <person name="Wu S."/>
            <person name="Liu J."/>
            <person name="Xiao Y."/>
            <person name="Bu D."/>
            <person name="Tan J."/>
            <person name="Yang L."/>
            <person name="Ye C."/>
            <person name="Zhang J."/>
            <person name="Xu J."/>
            <person name="Zhou Y."/>
            <person name="Yu Y."/>
            <person name="Zhang B."/>
            <person name="Zhuang S."/>
            <person name="Wei H."/>
            <person name="Liu B."/>
            <person name="Lei M."/>
            <person name="Yu H."/>
            <person name="Li Y."/>
            <person name="Xu H."/>
            <person name="Wei S."/>
            <person name="He X."/>
            <person name="Fang L."/>
            <person name="Zhang Z."/>
            <person name="Zhang Y."/>
            <person name="Huang X."/>
            <person name="Su Z."/>
            <person name="Tong W."/>
            <person name="Li J."/>
            <person name="Tong Z."/>
            <person name="Li S."/>
            <person name="Ye J."/>
            <person name="Wang L."/>
            <person name="Fang L."/>
            <person name="Lei T."/>
            <person name="Chen C."/>
            <person name="Chen H."/>
            <person name="Xu Z."/>
            <person name="Li H."/>
            <person name="Huang H."/>
            <person name="Zhang F."/>
            <person name="Xu H."/>
            <person name="Li N."/>
            <person name="Zhao C."/>
            <person name="Li S."/>
            <person name="Dong L."/>
            <person name="Huang Y."/>
            <person name="Li L."/>
            <person name="Xi Y."/>
            <person name="Qi Q."/>
            <person name="Li W."/>
            <person name="Zhang B."/>
            <person name="Hu W."/>
            <person name="Zhang Y."/>
            <person name="Tian X."/>
            <person name="Jiao Y."/>
            <person name="Liang X."/>
            <person name="Jin J."/>
            <person name="Gao L."/>
            <person name="Zheng W."/>
            <person name="Hao B."/>
            <person name="Liu S."/>
            <person name="Wang W."/>
            <person name="Yuan L."/>
            <person name="Cao M."/>
            <person name="McDermott J."/>
            <person name="Samudrala R."/>
            <person name="Wang J."/>
            <person name="Wong G.K."/>
            <person name="Yang H."/>
        </authorList>
    </citation>
    <scope>NUCLEOTIDE SEQUENCE [LARGE SCALE GENOMIC DNA]</scope>
</reference>
<feature type="compositionally biased region" description="Low complexity" evidence="1">
    <location>
        <begin position="284"/>
        <end position="300"/>
    </location>
</feature>
<evidence type="ECO:0000313" key="2">
    <source>
        <dbReference type="EMBL" id="EAZ30011.1"/>
    </source>
</evidence>
<dbReference type="PANTHER" id="PTHR47069">
    <property type="match status" value="1"/>
</dbReference>
<feature type="region of interest" description="Disordered" evidence="1">
    <location>
        <begin position="268"/>
        <end position="300"/>
    </location>
</feature>
<feature type="region of interest" description="Disordered" evidence="1">
    <location>
        <begin position="426"/>
        <end position="469"/>
    </location>
</feature>